<dbReference type="Proteomes" id="UP001321018">
    <property type="component" value="Unassembled WGS sequence"/>
</dbReference>
<sequence length="56" mass="6435">MKSVRKALRDGELDKDTYERVTCAECGKTLKTKNDPDTITTVRTCPDCGEEWKELR</sequence>
<comment type="caution">
    <text evidence="1">The sequence shown here is derived from an EMBL/GenBank/DDBJ whole genome shotgun (WGS) entry which is preliminary data.</text>
</comment>
<evidence type="ECO:0000313" key="3">
    <source>
        <dbReference type="Proteomes" id="UP001320972"/>
    </source>
</evidence>
<protein>
    <recommendedName>
        <fullName evidence="5">Small CPxCG-related zinc finger protein</fullName>
    </recommendedName>
</protein>
<evidence type="ECO:0000313" key="4">
    <source>
        <dbReference type="Proteomes" id="UP001321018"/>
    </source>
</evidence>
<evidence type="ECO:0000313" key="1">
    <source>
        <dbReference type="EMBL" id="MCU4741930.1"/>
    </source>
</evidence>
<dbReference type="EMBL" id="JAOPKA010000005">
    <property type="protein sequence ID" value="MCU4741930.1"/>
    <property type="molecule type" value="Genomic_DNA"/>
</dbReference>
<dbReference type="EMBL" id="JAOPKB010000016">
    <property type="protein sequence ID" value="MCU4975128.1"/>
    <property type="molecule type" value="Genomic_DNA"/>
</dbReference>
<dbReference type="Pfam" id="PF23137">
    <property type="entry name" value="HVO_0758"/>
    <property type="match status" value="1"/>
</dbReference>
<dbReference type="RefSeq" id="WP_338003755.1">
    <property type="nucleotide sequence ID" value="NZ_JAOPKA010000005.1"/>
</dbReference>
<evidence type="ECO:0000313" key="2">
    <source>
        <dbReference type="EMBL" id="MCU4975128.1"/>
    </source>
</evidence>
<dbReference type="Proteomes" id="UP001320972">
    <property type="component" value="Unassembled WGS sequence"/>
</dbReference>
<keyword evidence="3" id="KW-1185">Reference proteome</keyword>
<dbReference type="NCBIfam" id="NF041912">
    <property type="entry name" value="HVO_0758"/>
    <property type="match status" value="1"/>
</dbReference>
<dbReference type="InterPro" id="IPR049697">
    <property type="entry name" value="HVO_0758-like"/>
</dbReference>
<reference evidence="1 3" key="1">
    <citation type="submission" date="2022-09" db="EMBL/GenBank/DDBJ databases">
        <title>Enrichment on poylsaccharides allowed isolation of novel metabolic and taxonomic groups of Haloarchaea.</title>
        <authorList>
            <person name="Sorokin D.Y."/>
            <person name="Elcheninov A.G."/>
            <person name="Khizhniak T.V."/>
            <person name="Kolganova T.V."/>
            <person name="Kublanov I.V."/>
        </authorList>
    </citation>
    <scope>NUCLEOTIDE SEQUENCE</scope>
    <source>
        <strain evidence="2 3">AArc-m2/3/4</strain>
        <strain evidence="1">AArc-xg1-1</strain>
    </source>
</reference>
<name>A0AAP2YZ12_9EURY</name>
<dbReference type="AlphaFoldDB" id="A0AAP2YZ12"/>
<proteinExistence type="predicted"/>
<accession>A0AAP2YZ12</accession>
<organism evidence="1 4">
    <name type="scientific">Natronoglomus mannanivorans</name>
    <dbReference type="NCBI Taxonomy" id="2979990"/>
    <lineage>
        <taxon>Archaea</taxon>
        <taxon>Methanobacteriati</taxon>
        <taxon>Methanobacteriota</taxon>
        <taxon>Stenosarchaea group</taxon>
        <taxon>Halobacteria</taxon>
        <taxon>Halobacteriales</taxon>
        <taxon>Natrialbaceae</taxon>
        <taxon>Natronoglomus</taxon>
    </lineage>
</organism>
<evidence type="ECO:0008006" key="5">
    <source>
        <dbReference type="Google" id="ProtNLM"/>
    </source>
</evidence>
<gene>
    <name evidence="2" type="ORF">OB955_20725</name>
    <name evidence="1" type="ORF">OB960_11030</name>
</gene>